<keyword evidence="3" id="KW-0862">Zinc</keyword>
<gene>
    <name evidence="6" type="ORF">GHT06_020335</name>
</gene>
<evidence type="ECO:0000256" key="2">
    <source>
        <dbReference type="ARBA" id="ARBA00022771"/>
    </source>
</evidence>
<dbReference type="GO" id="GO:0003677">
    <property type="term" value="F:DNA binding"/>
    <property type="evidence" value="ECO:0007669"/>
    <property type="project" value="InterPro"/>
</dbReference>
<dbReference type="GO" id="GO:0008270">
    <property type="term" value="F:zinc ion binding"/>
    <property type="evidence" value="ECO:0007669"/>
    <property type="project" value="UniProtKB-KW"/>
</dbReference>
<comment type="caution">
    <text evidence="6">The sequence shown here is derived from an EMBL/GenBank/DDBJ whole genome shotgun (WGS) entry which is preliminary data.</text>
</comment>
<evidence type="ECO:0000313" key="7">
    <source>
        <dbReference type="Proteomes" id="UP000820818"/>
    </source>
</evidence>
<dbReference type="Pfam" id="PF02892">
    <property type="entry name" value="zf-BED"/>
    <property type="match status" value="1"/>
</dbReference>
<dbReference type="SUPFAM" id="SSF57667">
    <property type="entry name" value="beta-beta-alpha zinc fingers"/>
    <property type="match status" value="1"/>
</dbReference>
<reference evidence="6 7" key="1">
    <citation type="submission" date="2022-05" db="EMBL/GenBank/DDBJ databases">
        <title>A multi-omics perspective on studying reproductive biology in Daphnia sinensis.</title>
        <authorList>
            <person name="Jia J."/>
        </authorList>
    </citation>
    <scope>NUCLEOTIDE SEQUENCE [LARGE SCALE GENOMIC DNA]</scope>
    <source>
        <strain evidence="6 7">WSL</strain>
    </source>
</reference>
<evidence type="ECO:0000256" key="4">
    <source>
        <dbReference type="SAM" id="SignalP"/>
    </source>
</evidence>
<feature type="signal peptide" evidence="4">
    <location>
        <begin position="1"/>
        <end position="19"/>
    </location>
</feature>
<keyword evidence="2" id="KW-0863">Zinc-finger</keyword>
<accession>A0AAD5L3G7</accession>
<keyword evidence="1" id="KW-0479">Metal-binding</keyword>
<evidence type="ECO:0000256" key="3">
    <source>
        <dbReference type="ARBA" id="ARBA00022833"/>
    </source>
</evidence>
<feature type="domain" description="BED-type" evidence="5">
    <location>
        <begin position="33"/>
        <end position="72"/>
    </location>
</feature>
<dbReference type="Gene3D" id="3.30.160.60">
    <property type="entry name" value="Classic Zinc Finger"/>
    <property type="match status" value="1"/>
</dbReference>
<keyword evidence="4" id="KW-0732">Signal</keyword>
<dbReference type="Proteomes" id="UP000820818">
    <property type="component" value="Linkage Group LG8"/>
</dbReference>
<organism evidence="6 7">
    <name type="scientific">Daphnia sinensis</name>
    <dbReference type="NCBI Taxonomy" id="1820382"/>
    <lineage>
        <taxon>Eukaryota</taxon>
        <taxon>Metazoa</taxon>
        <taxon>Ecdysozoa</taxon>
        <taxon>Arthropoda</taxon>
        <taxon>Crustacea</taxon>
        <taxon>Branchiopoda</taxon>
        <taxon>Diplostraca</taxon>
        <taxon>Cladocera</taxon>
        <taxon>Anomopoda</taxon>
        <taxon>Daphniidae</taxon>
        <taxon>Daphnia</taxon>
        <taxon>Daphnia similis group</taxon>
    </lineage>
</organism>
<dbReference type="EMBL" id="WJBH02000008">
    <property type="protein sequence ID" value="KAI9555038.1"/>
    <property type="molecule type" value="Genomic_DNA"/>
</dbReference>
<sequence length="106" mass="12856">MRWMIRHLYFLLLVVHISQIQLEQKVLSILYFYQYNQQAESQPDRYKCMHCEKTFVRSGTGVISRHLKNKHNEKLRNLDTQSTLTKSGELVLPFKVRYLYLFNLYL</sequence>
<feature type="chain" id="PRO_5042155693" description="BED-type domain-containing protein" evidence="4">
    <location>
        <begin position="20"/>
        <end position="106"/>
    </location>
</feature>
<evidence type="ECO:0000313" key="6">
    <source>
        <dbReference type="EMBL" id="KAI9555038.1"/>
    </source>
</evidence>
<evidence type="ECO:0000259" key="5">
    <source>
        <dbReference type="Pfam" id="PF02892"/>
    </source>
</evidence>
<dbReference type="InterPro" id="IPR036236">
    <property type="entry name" value="Znf_C2H2_sf"/>
</dbReference>
<protein>
    <recommendedName>
        <fullName evidence="5">BED-type domain-containing protein</fullName>
    </recommendedName>
</protein>
<keyword evidence="7" id="KW-1185">Reference proteome</keyword>
<dbReference type="InterPro" id="IPR003656">
    <property type="entry name" value="Znf_BED"/>
</dbReference>
<proteinExistence type="predicted"/>
<name>A0AAD5L3G7_9CRUS</name>
<dbReference type="AlphaFoldDB" id="A0AAD5L3G7"/>
<evidence type="ECO:0000256" key="1">
    <source>
        <dbReference type="ARBA" id="ARBA00022723"/>
    </source>
</evidence>